<gene>
    <name evidence="3" type="ORF">PKOR_00695</name>
</gene>
<dbReference type="InterPro" id="IPR029044">
    <property type="entry name" value="Nucleotide-diphossugar_trans"/>
</dbReference>
<dbReference type="PATRIC" id="fig|400092.3.peg.163"/>
<sequence length="299" mass="34962">MKPSISVVILTYNESLHIRRCIESVKDVCQDIYLVDSFSTDDTVQVAQSLGAIVYQNKWENNYAKQFNWGLDNLPITTDWVLRLDADEYLTPELASEIVNKLPNLSNEVNGVELPLRRIFQGREITKGTGGINLLRIFRYGKAWSETRWMDEHIKLSSGKTVVFEHAFADHNLNNLGWWTAKHNGYAIREAIDLLDIEFNLLGNHAEEVNISDQAAYKRRRKHKYAKQPLFWRSFAYFLYRYILKGGFTEGKEGFMWHFLQGWWYRTLVDVKIYEIKKNCGTDVAKIKAFIEREYSISL</sequence>
<accession>A0A0E3UVL3</accession>
<dbReference type="SUPFAM" id="SSF53448">
    <property type="entry name" value="Nucleotide-diphospho-sugar transferases"/>
    <property type="match status" value="1"/>
</dbReference>
<dbReference type="InterPro" id="IPR001173">
    <property type="entry name" value="Glyco_trans_2-like"/>
</dbReference>
<dbReference type="RefSeq" id="WP_046308636.1">
    <property type="nucleotide sequence ID" value="NZ_CP009621.1"/>
</dbReference>
<evidence type="ECO:0000256" key="1">
    <source>
        <dbReference type="ARBA" id="ARBA00038494"/>
    </source>
</evidence>
<feature type="domain" description="Glycosyltransferase 2-like" evidence="2">
    <location>
        <begin position="6"/>
        <end position="109"/>
    </location>
</feature>
<dbReference type="Proteomes" id="UP000033109">
    <property type="component" value="Chromosome"/>
</dbReference>
<evidence type="ECO:0000313" key="3">
    <source>
        <dbReference type="EMBL" id="AKD01931.1"/>
    </source>
</evidence>
<evidence type="ECO:0000259" key="2">
    <source>
        <dbReference type="Pfam" id="PF00535"/>
    </source>
</evidence>
<dbReference type="Gene3D" id="3.90.550.10">
    <property type="entry name" value="Spore Coat Polysaccharide Biosynthesis Protein SpsA, Chain A"/>
    <property type="match status" value="1"/>
</dbReference>
<dbReference type="OrthoDB" id="9815923at2"/>
<reference evidence="3 4" key="1">
    <citation type="journal article" date="2015" name="Sci. Rep.">
        <title>Unraveling adaptation of Pontibacter korlensis to radiation and infertility in desert through complete genome and comparative transcriptomic analysis.</title>
        <authorList>
            <person name="Dai J."/>
            <person name="Dai W."/>
            <person name="Qiu C."/>
            <person name="Yang Z."/>
            <person name="Zhang Y."/>
            <person name="Zhou M."/>
            <person name="Zhang L."/>
            <person name="Fang C."/>
            <person name="Gao Q."/>
            <person name="Yang Q."/>
            <person name="Li X."/>
            <person name="Wang Z."/>
            <person name="Wang Z."/>
            <person name="Jia Z."/>
            <person name="Chen X."/>
        </authorList>
    </citation>
    <scope>NUCLEOTIDE SEQUENCE [LARGE SCALE GENOMIC DNA]</scope>
    <source>
        <strain evidence="3 4">X14-1T</strain>
    </source>
</reference>
<dbReference type="AlphaFoldDB" id="A0A0E3UVL3"/>
<comment type="similarity">
    <text evidence="1">Belongs to the glycosyltransferase 2 family. WaaE/KdtX subfamily.</text>
</comment>
<keyword evidence="4" id="KW-1185">Reference proteome</keyword>
<dbReference type="Pfam" id="PF00535">
    <property type="entry name" value="Glycos_transf_2"/>
    <property type="match status" value="1"/>
</dbReference>
<dbReference type="PANTHER" id="PTHR43630">
    <property type="entry name" value="POLY-BETA-1,6-N-ACETYL-D-GLUCOSAMINE SYNTHASE"/>
    <property type="match status" value="1"/>
</dbReference>
<dbReference type="CDD" id="cd02511">
    <property type="entry name" value="Beta4Glucosyltransferase"/>
    <property type="match status" value="1"/>
</dbReference>
<dbReference type="HOGENOM" id="CLU_065962_0_0_10"/>
<protein>
    <submittedName>
        <fullName evidence="3">SpsA</fullName>
    </submittedName>
</protein>
<dbReference type="STRING" id="400092.PKOR_00695"/>
<dbReference type="EMBL" id="CP009621">
    <property type="protein sequence ID" value="AKD01931.1"/>
    <property type="molecule type" value="Genomic_DNA"/>
</dbReference>
<name>A0A0E3UVL3_9BACT</name>
<evidence type="ECO:0000313" key="4">
    <source>
        <dbReference type="Proteomes" id="UP000033109"/>
    </source>
</evidence>
<dbReference type="KEGG" id="pko:PKOR_00695"/>
<organism evidence="3 4">
    <name type="scientific">Pontibacter korlensis</name>
    <dbReference type="NCBI Taxonomy" id="400092"/>
    <lineage>
        <taxon>Bacteria</taxon>
        <taxon>Pseudomonadati</taxon>
        <taxon>Bacteroidota</taxon>
        <taxon>Cytophagia</taxon>
        <taxon>Cytophagales</taxon>
        <taxon>Hymenobacteraceae</taxon>
        <taxon>Pontibacter</taxon>
    </lineage>
</organism>
<dbReference type="PANTHER" id="PTHR43630:SF2">
    <property type="entry name" value="GLYCOSYLTRANSFERASE"/>
    <property type="match status" value="1"/>
</dbReference>
<proteinExistence type="inferred from homology"/>